<protein>
    <submittedName>
        <fullName evidence="1">Uncharacterized protein</fullName>
    </submittedName>
</protein>
<evidence type="ECO:0000313" key="1">
    <source>
        <dbReference type="EMBL" id="MDR6551839.1"/>
    </source>
</evidence>
<sequence>MLNMQKSELHSIFEVMLTVVIVLSQSLKIGKLHFISSSA</sequence>
<accession>A0ABU1NX18</accession>
<organism evidence="1 2">
    <name type="scientific">Paenibacillus qinlingensis</name>
    <dbReference type="NCBI Taxonomy" id="1837343"/>
    <lineage>
        <taxon>Bacteria</taxon>
        <taxon>Bacillati</taxon>
        <taxon>Bacillota</taxon>
        <taxon>Bacilli</taxon>
        <taxon>Bacillales</taxon>
        <taxon>Paenibacillaceae</taxon>
        <taxon>Paenibacillus</taxon>
    </lineage>
</organism>
<keyword evidence="2" id="KW-1185">Reference proteome</keyword>
<proteinExistence type="predicted"/>
<evidence type="ECO:0000313" key="2">
    <source>
        <dbReference type="Proteomes" id="UP001267290"/>
    </source>
</evidence>
<reference evidence="1 2" key="1">
    <citation type="submission" date="2023-07" db="EMBL/GenBank/DDBJ databases">
        <title>Sorghum-associated microbial communities from plants grown in Nebraska, USA.</title>
        <authorList>
            <person name="Schachtman D."/>
        </authorList>
    </citation>
    <scope>NUCLEOTIDE SEQUENCE [LARGE SCALE GENOMIC DNA]</scope>
    <source>
        <strain evidence="1 2">CC258</strain>
    </source>
</reference>
<name>A0ABU1NX18_9BACL</name>
<dbReference type="EMBL" id="JAVDSB010000004">
    <property type="protein sequence ID" value="MDR6551839.1"/>
    <property type="molecule type" value="Genomic_DNA"/>
</dbReference>
<dbReference type="Proteomes" id="UP001267290">
    <property type="component" value="Unassembled WGS sequence"/>
</dbReference>
<comment type="caution">
    <text evidence="1">The sequence shown here is derived from an EMBL/GenBank/DDBJ whole genome shotgun (WGS) entry which is preliminary data.</text>
</comment>
<gene>
    <name evidence="1" type="ORF">J2736_003028</name>
</gene>